<reference evidence="2" key="2">
    <citation type="submission" date="2021-08" db="EMBL/GenBank/DDBJ databases">
        <authorList>
            <person name="Dalcin Martins P."/>
        </authorList>
    </citation>
    <scope>NUCLEOTIDE SEQUENCE</scope>
    <source>
        <strain evidence="2">MAG_39</strain>
    </source>
</reference>
<dbReference type="InterPro" id="IPR029044">
    <property type="entry name" value="Nucleotide-diphossugar_trans"/>
</dbReference>
<dbReference type="Pfam" id="PF00483">
    <property type="entry name" value="NTP_transferase"/>
    <property type="match status" value="1"/>
</dbReference>
<feature type="domain" description="Nucleotidyl transferase" evidence="1">
    <location>
        <begin position="2"/>
        <end position="223"/>
    </location>
</feature>
<sequence length="241" mass="26190">MKAIILAGGEGTRLREVVSEVPKPMAPVAGKPFLEYLVLQLKQGGIREIILSTGYKREAVKAHFGTGEKWGVRISYSEEESPLGTGGALRKATVLLEAPDAGPVLVLNGDSFLEIDFRALAAFHSAKKARATMGLVFMEDTSRYGRVEIDDEGCVLAFAEKSAGSSGRINGGVYVLNREVLESIPEGKVALETEVLPLLVGRGLYGMETKGFFRDIGIPHDYRGLDEDPRRLTAALRLQDR</sequence>
<dbReference type="EMBL" id="JAIOIV010000100">
    <property type="protein sequence ID" value="MBZ0156982.1"/>
    <property type="molecule type" value="Genomic_DNA"/>
</dbReference>
<dbReference type="AlphaFoldDB" id="A0A953JBM3"/>
<dbReference type="SUPFAM" id="SSF53448">
    <property type="entry name" value="Nucleotide-diphospho-sugar transferases"/>
    <property type="match status" value="1"/>
</dbReference>
<reference evidence="2" key="1">
    <citation type="journal article" date="2021" name="bioRxiv">
        <title>Unraveling nitrogen, sulfur and carbon metabolic pathways and microbial community transcriptional responses to substrate deprivation and toxicity stresses in a bioreactor mimicking anoxic brackish coastal sediment conditions.</title>
        <authorList>
            <person name="Martins P.D."/>
            <person name="Echeveste M.J."/>
            <person name="Arshad A."/>
            <person name="Kurth J."/>
            <person name="Ouboter H."/>
            <person name="Jetten M.S.M."/>
            <person name="Welte C.U."/>
        </authorList>
    </citation>
    <scope>NUCLEOTIDE SEQUENCE</scope>
    <source>
        <strain evidence="2">MAG_39</strain>
    </source>
</reference>
<evidence type="ECO:0000313" key="2">
    <source>
        <dbReference type="EMBL" id="MBZ0156982.1"/>
    </source>
</evidence>
<protein>
    <submittedName>
        <fullName evidence="2">Nucleotidyltransferase family protein</fullName>
    </submittedName>
</protein>
<evidence type="ECO:0000313" key="3">
    <source>
        <dbReference type="Proteomes" id="UP000705867"/>
    </source>
</evidence>
<dbReference type="InterPro" id="IPR005835">
    <property type="entry name" value="NTP_transferase_dom"/>
</dbReference>
<dbReference type="CDD" id="cd06915">
    <property type="entry name" value="NTP_transferase_WcbM_like"/>
    <property type="match status" value="1"/>
</dbReference>
<accession>A0A953JBM3</accession>
<proteinExistence type="predicted"/>
<dbReference type="Gene3D" id="3.90.550.10">
    <property type="entry name" value="Spore Coat Polysaccharide Biosynthesis Protein SpsA, Chain A"/>
    <property type="match status" value="1"/>
</dbReference>
<organism evidence="2 3">
    <name type="scientific">Candidatus Nitrobium versatile</name>
    <dbReference type="NCBI Taxonomy" id="2884831"/>
    <lineage>
        <taxon>Bacteria</taxon>
        <taxon>Pseudomonadati</taxon>
        <taxon>Nitrospirota</taxon>
        <taxon>Nitrospiria</taxon>
        <taxon>Nitrospirales</taxon>
        <taxon>Nitrospiraceae</taxon>
        <taxon>Candidatus Nitrobium</taxon>
    </lineage>
</organism>
<gene>
    <name evidence="2" type="ORF">K8I29_12330</name>
</gene>
<name>A0A953JBM3_9BACT</name>
<evidence type="ECO:0000259" key="1">
    <source>
        <dbReference type="Pfam" id="PF00483"/>
    </source>
</evidence>
<dbReference type="InterPro" id="IPR050486">
    <property type="entry name" value="Mannose-1P_guanyltransferase"/>
</dbReference>
<dbReference type="Proteomes" id="UP000705867">
    <property type="component" value="Unassembled WGS sequence"/>
</dbReference>
<dbReference type="PANTHER" id="PTHR22572">
    <property type="entry name" value="SUGAR-1-PHOSPHATE GUANYL TRANSFERASE"/>
    <property type="match status" value="1"/>
</dbReference>
<comment type="caution">
    <text evidence="2">The sequence shown here is derived from an EMBL/GenBank/DDBJ whole genome shotgun (WGS) entry which is preliminary data.</text>
</comment>